<reference evidence="2" key="1">
    <citation type="submission" date="2022-01" db="EMBL/GenBank/DDBJ databases">
        <authorList>
            <person name="King R."/>
        </authorList>
    </citation>
    <scope>NUCLEOTIDE SEQUENCE</scope>
</reference>
<dbReference type="EMBL" id="OV651824">
    <property type="protein sequence ID" value="CAH1101787.1"/>
    <property type="molecule type" value="Genomic_DNA"/>
</dbReference>
<feature type="chain" id="PRO_5040477651" evidence="1">
    <location>
        <begin position="23"/>
        <end position="372"/>
    </location>
</feature>
<dbReference type="AlphaFoldDB" id="A0A9P0CE17"/>
<evidence type="ECO:0000256" key="1">
    <source>
        <dbReference type="SAM" id="SignalP"/>
    </source>
</evidence>
<gene>
    <name evidence="2" type="ORF">PSYICH_LOCUS3468</name>
</gene>
<sequence>MAGLKITFLIIGAFLLAAQVNSKAVNDEGQVGKINFKEDNIIDQVAEIVNFLKSKTILGQELIEHILLKAGDVIKVITYNYDGFQNKVVDHARNKTTQSLERVNKVLNEVNKRDDCLCKRLKCFQKTTTKERQVNQLNSTTQQNVYLCGLISCKTIQQRRPRKSEDTALLYDKSYSYHVKINRDADILEIPVCYKAFLSIHGITKKKMEYLQKSLKATGTYPTELRESSAEVQKYIGCVTSQESDVADIAANLVLNFTTCTKNALSLLAIDLTPLVKVLSSTSKKMKAIADDLDNSCPGTSVFTLACLGQKLYEIFSVFNKDLPLIVVRSTSVLIVDLPFLQNSAAKCMKSSVPDVLAEFGKVVNSIASCNK</sequence>
<name>A0A9P0CE17_9CUCU</name>
<evidence type="ECO:0000313" key="2">
    <source>
        <dbReference type="EMBL" id="CAH1101787.1"/>
    </source>
</evidence>
<proteinExistence type="predicted"/>
<feature type="signal peptide" evidence="1">
    <location>
        <begin position="1"/>
        <end position="22"/>
    </location>
</feature>
<evidence type="ECO:0000313" key="3">
    <source>
        <dbReference type="Proteomes" id="UP001153636"/>
    </source>
</evidence>
<organism evidence="2 3">
    <name type="scientific">Psylliodes chrysocephalus</name>
    <dbReference type="NCBI Taxonomy" id="3402493"/>
    <lineage>
        <taxon>Eukaryota</taxon>
        <taxon>Metazoa</taxon>
        <taxon>Ecdysozoa</taxon>
        <taxon>Arthropoda</taxon>
        <taxon>Hexapoda</taxon>
        <taxon>Insecta</taxon>
        <taxon>Pterygota</taxon>
        <taxon>Neoptera</taxon>
        <taxon>Endopterygota</taxon>
        <taxon>Coleoptera</taxon>
        <taxon>Polyphaga</taxon>
        <taxon>Cucujiformia</taxon>
        <taxon>Chrysomeloidea</taxon>
        <taxon>Chrysomelidae</taxon>
        <taxon>Galerucinae</taxon>
        <taxon>Alticini</taxon>
        <taxon>Psylliodes</taxon>
    </lineage>
</organism>
<protein>
    <submittedName>
        <fullName evidence="2">Uncharacterized protein</fullName>
    </submittedName>
</protein>
<keyword evidence="3" id="KW-1185">Reference proteome</keyword>
<accession>A0A9P0CE17</accession>
<dbReference type="Proteomes" id="UP001153636">
    <property type="component" value="Chromosome 12"/>
</dbReference>
<keyword evidence="1" id="KW-0732">Signal</keyword>